<dbReference type="PANTHER" id="PTHR43364">
    <property type="entry name" value="NADH-SPECIFIC METHYLGLYOXAL REDUCTASE-RELATED"/>
    <property type="match status" value="1"/>
</dbReference>
<organism evidence="2 3">
    <name type="scientific">Vagococcus martis</name>
    <dbReference type="NCBI Taxonomy" id="1768210"/>
    <lineage>
        <taxon>Bacteria</taxon>
        <taxon>Bacillati</taxon>
        <taxon>Bacillota</taxon>
        <taxon>Bacilli</taxon>
        <taxon>Lactobacillales</taxon>
        <taxon>Enterococcaceae</taxon>
        <taxon>Vagococcus</taxon>
    </lineage>
</organism>
<dbReference type="PANTHER" id="PTHR43364:SF1">
    <property type="entry name" value="OXIDOREDUCTASE YDHF"/>
    <property type="match status" value="1"/>
</dbReference>
<dbReference type="InterPro" id="IPR036812">
    <property type="entry name" value="NAD(P)_OxRdtase_dom_sf"/>
</dbReference>
<keyword evidence="3" id="KW-1185">Reference proteome</keyword>
<proteinExistence type="predicted"/>
<evidence type="ECO:0000313" key="3">
    <source>
        <dbReference type="Proteomes" id="UP000189970"/>
    </source>
</evidence>
<reference evidence="2 3" key="1">
    <citation type="submission" date="2017-02" db="EMBL/GenBank/DDBJ databases">
        <title>Vagococcus cremeus sp. nov., isolated from the small intestine of a marten, Martes flavigula.</title>
        <authorList>
            <person name="Tak E.J."/>
            <person name="Bae J.-W."/>
        </authorList>
    </citation>
    <scope>NUCLEOTIDE SEQUENCE [LARGE SCALE GENOMIC DNA]</scope>
    <source>
        <strain evidence="2 3">D7T301</strain>
    </source>
</reference>
<dbReference type="EMBL" id="MVAB01000001">
    <property type="protein sequence ID" value="OPF88580.1"/>
    <property type="molecule type" value="Genomic_DNA"/>
</dbReference>
<name>A0A1V4DK46_9ENTE</name>
<dbReference type="SUPFAM" id="SSF51430">
    <property type="entry name" value="NAD(P)-linked oxidoreductase"/>
    <property type="match status" value="1"/>
</dbReference>
<dbReference type="InterPro" id="IPR020471">
    <property type="entry name" value="AKR"/>
</dbReference>
<dbReference type="InterPro" id="IPR050523">
    <property type="entry name" value="AKR_Detox_Biosynth"/>
</dbReference>
<dbReference type="GO" id="GO:0005829">
    <property type="term" value="C:cytosol"/>
    <property type="evidence" value="ECO:0007669"/>
    <property type="project" value="TreeGrafter"/>
</dbReference>
<evidence type="ECO:0000259" key="1">
    <source>
        <dbReference type="Pfam" id="PF00248"/>
    </source>
</evidence>
<protein>
    <submittedName>
        <fullName evidence="2">Aldo/keto reductase</fullName>
    </submittedName>
</protein>
<evidence type="ECO:0000313" key="2">
    <source>
        <dbReference type="EMBL" id="OPF88580.1"/>
    </source>
</evidence>
<sequence length="305" mass="34444">MKLLQIGTSNIMASQLALGCMRMAGLSKERAKEVIETSLESGINFFDHADIYGDGESEVIFSKAIKEIDVKRDDIFIQSKCGIRKGFYDFSKEHIIQSVEGSLTRLGTDYLDVLALHRPDALMEPEEVSEAFYQLKKAGKVRYFGVSNFAPTTVELLQQSLSDKLIVNQLQFGLQHASMVTSQMNVNMENELGINRDGAVLDHMRLKQMTVQAWSPYQFGYFDGVFIDHPDFKELNECLNKLANSYSVTSTGIATAWINRHPANIQTIIGSMNPSRIRDITQASDIRLTREEWYELYQASGFTLL</sequence>
<dbReference type="PRINTS" id="PR00069">
    <property type="entry name" value="ALDKETRDTASE"/>
</dbReference>
<dbReference type="GO" id="GO:0016491">
    <property type="term" value="F:oxidoreductase activity"/>
    <property type="evidence" value="ECO:0007669"/>
    <property type="project" value="InterPro"/>
</dbReference>
<comment type="caution">
    <text evidence="2">The sequence shown here is derived from an EMBL/GenBank/DDBJ whole genome shotgun (WGS) entry which is preliminary data.</text>
</comment>
<dbReference type="AlphaFoldDB" id="A0A1V4DK46"/>
<dbReference type="InterPro" id="IPR023210">
    <property type="entry name" value="NADP_OxRdtase_dom"/>
</dbReference>
<feature type="domain" description="NADP-dependent oxidoreductase" evidence="1">
    <location>
        <begin position="16"/>
        <end position="296"/>
    </location>
</feature>
<dbReference type="Pfam" id="PF00248">
    <property type="entry name" value="Aldo_ket_red"/>
    <property type="match status" value="1"/>
</dbReference>
<dbReference type="Gene3D" id="3.20.20.100">
    <property type="entry name" value="NADP-dependent oxidoreductase domain"/>
    <property type="match status" value="1"/>
</dbReference>
<dbReference type="Proteomes" id="UP000189970">
    <property type="component" value="Unassembled WGS sequence"/>
</dbReference>
<dbReference type="CDD" id="cd19092">
    <property type="entry name" value="AKR_BsYcsN_EcYdhF-like"/>
    <property type="match status" value="1"/>
</dbReference>
<dbReference type="PROSITE" id="PS51257">
    <property type="entry name" value="PROKAR_LIPOPROTEIN"/>
    <property type="match status" value="1"/>
</dbReference>
<gene>
    <name evidence="2" type="ORF">BW731_10575</name>
</gene>
<dbReference type="RefSeq" id="WP_079347991.1">
    <property type="nucleotide sequence ID" value="NZ_MVAB01000001.1"/>
</dbReference>
<accession>A0A1V4DK46</accession>